<organism evidence="3 4">
    <name type="scientific">Koribacter versatilis (strain Ellin345)</name>
    <dbReference type="NCBI Taxonomy" id="204669"/>
    <lineage>
        <taxon>Bacteria</taxon>
        <taxon>Pseudomonadati</taxon>
        <taxon>Acidobacteriota</taxon>
        <taxon>Terriglobia</taxon>
        <taxon>Terriglobales</taxon>
        <taxon>Candidatus Korobacteraceae</taxon>
        <taxon>Candidatus Korobacter</taxon>
    </lineage>
</organism>
<dbReference type="Gene3D" id="1.25.40.10">
    <property type="entry name" value="Tetratricopeptide repeat domain"/>
    <property type="match status" value="1"/>
</dbReference>
<dbReference type="InterPro" id="IPR019734">
    <property type="entry name" value="TPR_rpt"/>
</dbReference>
<dbReference type="STRING" id="204669.Acid345_4601"/>
<dbReference type="KEGG" id="aba:Acid345_4601"/>
<keyword evidence="2" id="KW-0732">Signal</keyword>
<feature type="signal peptide" evidence="2">
    <location>
        <begin position="1"/>
        <end position="18"/>
    </location>
</feature>
<gene>
    <name evidence="3" type="ordered locus">Acid345_4601</name>
</gene>
<dbReference type="eggNOG" id="COG0457">
    <property type="taxonomic scope" value="Bacteria"/>
</dbReference>
<dbReference type="InterPro" id="IPR011990">
    <property type="entry name" value="TPR-like_helical_dom_sf"/>
</dbReference>
<dbReference type="HOGENOM" id="CLU_646842_0_0_0"/>
<feature type="repeat" description="TPR" evidence="1">
    <location>
        <begin position="130"/>
        <end position="163"/>
    </location>
</feature>
<dbReference type="Pfam" id="PF13432">
    <property type="entry name" value="TPR_16"/>
    <property type="match status" value="1"/>
</dbReference>
<sequence>MRLIGAVCLLSLCASVFAQDLSDKAEYDKLKAHATELFNQNNFLAALPELQKLADQNPKDYAVLEALGFALASKALLETDADQRKADRIAARKHLLEAKKLGDNSEMINYLLETTPEDGTPRKFSDNKEIERLMQTAEAHFAKGELNEAKAGYLQVLLLDPENYAAALFTGDVYFKDGKYCSSIQWFQKAIEIDANTETAYRYWGDALDHLGQKDEARRKFMEAVIADPYNNRPWQHLYQWMKTQGHELTVPKIQPQASVNVESDKKINITVNSGSVEKHDGSAAWMTYGIGRAAWQGERFKKEFPNEPKYRHTLREENHALSLVVSSVKSQKDIKQLDPQLATLVKISDAGLLEPYILLNAADQGIAQDYAPYRKEHRDLLYKYLDTIVVPQLKPGL</sequence>
<dbReference type="OrthoDB" id="105319at2"/>
<feature type="chain" id="PRO_5004190678" evidence="2">
    <location>
        <begin position="19"/>
        <end position="398"/>
    </location>
</feature>
<dbReference type="PROSITE" id="PS50005">
    <property type="entry name" value="TPR"/>
    <property type="match status" value="3"/>
</dbReference>
<dbReference type="Proteomes" id="UP000002432">
    <property type="component" value="Chromosome"/>
</dbReference>
<dbReference type="EMBL" id="CP000360">
    <property type="protein sequence ID" value="ABF43601.1"/>
    <property type="molecule type" value="Genomic_DNA"/>
</dbReference>
<accession>Q1IHP9</accession>
<reference evidence="3 4" key="1">
    <citation type="journal article" date="2009" name="Appl. Environ. Microbiol.">
        <title>Three genomes from the phylum Acidobacteria provide insight into the lifestyles of these microorganisms in soils.</title>
        <authorList>
            <person name="Ward N.L."/>
            <person name="Challacombe J.F."/>
            <person name="Janssen P.H."/>
            <person name="Henrissat B."/>
            <person name="Coutinho P.M."/>
            <person name="Wu M."/>
            <person name="Xie G."/>
            <person name="Haft D.H."/>
            <person name="Sait M."/>
            <person name="Badger J."/>
            <person name="Barabote R.D."/>
            <person name="Bradley B."/>
            <person name="Brettin T.S."/>
            <person name="Brinkac L.M."/>
            <person name="Bruce D."/>
            <person name="Creasy T."/>
            <person name="Daugherty S.C."/>
            <person name="Davidsen T.M."/>
            <person name="DeBoy R.T."/>
            <person name="Detter J.C."/>
            <person name="Dodson R.J."/>
            <person name="Durkin A.S."/>
            <person name="Ganapathy A."/>
            <person name="Gwinn-Giglio M."/>
            <person name="Han C.S."/>
            <person name="Khouri H."/>
            <person name="Kiss H."/>
            <person name="Kothari S.P."/>
            <person name="Madupu R."/>
            <person name="Nelson K.E."/>
            <person name="Nelson W.C."/>
            <person name="Paulsen I."/>
            <person name="Penn K."/>
            <person name="Ren Q."/>
            <person name="Rosovitz M.J."/>
            <person name="Selengut J.D."/>
            <person name="Shrivastava S."/>
            <person name="Sullivan S.A."/>
            <person name="Tapia R."/>
            <person name="Thompson L.S."/>
            <person name="Watkins K.L."/>
            <person name="Yang Q."/>
            <person name="Yu C."/>
            <person name="Zafar N."/>
            <person name="Zhou L."/>
            <person name="Kuske C.R."/>
        </authorList>
    </citation>
    <scope>NUCLEOTIDE SEQUENCE [LARGE SCALE GENOMIC DNA]</scope>
    <source>
        <strain evidence="3 4">Ellin345</strain>
    </source>
</reference>
<protein>
    <submittedName>
        <fullName evidence="3">Tetratricopeptide repeat protein</fullName>
    </submittedName>
</protein>
<dbReference type="EnsemblBacteria" id="ABF43601">
    <property type="protein sequence ID" value="ABF43601"/>
    <property type="gene ID" value="Acid345_4601"/>
</dbReference>
<evidence type="ECO:0000313" key="4">
    <source>
        <dbReference type="Proteomes" id="UP000002432"/>
    </source>
</evidence>
<dbReference type="RefSeq" id="WP_011525398.1">
    <property type="nucleotide sequence ID" value="NC_008009.1"/>
</dbReference>
<dbReference type="SUPFAM" id="SSF48452">
    <property type="entry name" value="TPR-like"/>
    <property type="match status" value="1"/>
</dbReference>
<evidence type="ECO:0000256" key="1">
    <source>
        <dbReference type="PROSITE-ProRule" id="PRU00339"/>
    </source>
</evidence>
<feature type="repeat" description="TPR" evidence="1">
    <location>
        <begin position="198"/>
        <end position="231"/>
    </location>
</feature>
<name>Q1IHP9_KORVE</name>
<keyword evidence="1" id="KW-0802">TPR repeat</keyword>
<dbReference type="SMART" id="SM00028">
    <property type="entry name" value="TPR"/>
    <property type="match status" value="3"/>
</dbReference>
<proteinExistence type="predicted"/>
<feature type="repeat" description="TPR" evidence="1">
    <location>
        <begin position="164"/>
        <end position="197"/>
    </location>
</feature>
<evidence type="ECO:0000256" key="2">
    <source>
        <dbReference type="SAM" id="SignalP"/>
    </source>
</evidence>
<evidence type="ECO:0000313" key="3">
    <source>
        <dbReference type="EMBL" id="ABF43601.1"/>
    </source>
</evidence>
<keyword evidence="4" id="KW-1185">Reference proteome</keyword>
<dbReference type="AlphaFoldDB" id="Q1IHP9"/>